<gene>
    <name evidence="1" type="ORF">CROQUDRAFT_101749</name>
</gene>
<dbReference type="Proteomes" id="UP000886653">
    <property type="component" value="Unassembled WGS sequence"/>
</dbReference>
<protein>
    <submittedName>
        <fullName evidence="1">Uncharacterized protein</fullName>
    </submittedName>
</protein>
<dbReference type="EMBL" id="MU167634">
    <property type="protein sequence ID" value="KAG0139310.1"/>
    <property type="molecule type" value="Genomic_DNA"/>
</dbReference>
<reference evidence="1" key="1">
    <citation type="submission" date="2013-11" db="EMBL/GenBank/DDBJ databases">
        <title>Genome sequence of the fusiform rust pathogen reveals effectors for host alternation and coevolution with pine.</title>
        <authorList>
            <consortium name="DOE Joint Genome Institute"/>
            <person name="Smith K."/>
            <person name="Pendleton A."/>
            <person name="Kubisiak T."/>
            <person name="Anderson C."/>
            <person name="Salamov A."/>
            <person name="Aerts A."/>
            <person name="Riley R."/>
            <person name="Clum A."/>
            <person name="Lindquist E."/>
            <person name="Ence D."/>
            <person name="Campbell M."/>
            <person name="Kronenberg Z."/>
            <person name="Feau N."/>
            <person name="Dhillon B."/>
            <person name="Hamelin R."/>
            <person name="Burleigh J."/>
            <person name="Smith J."/>
            <person name="Yandell M."/>
            <person name="Nelson C."/>
            <person name="Grigoriev I."/>
            <person name="Davis J."/>
        </authorList>
    </citation>
    <scope>NUCLEOTIDE SEQUENCE</scope>
    <source>
        <strain evidence="1">G11</strain>
    </source>
</reference>
<comment type="caution">
    <text evidence="1">The sequence shown here is derived from an EMBL/GenBank/DDBJ whole genome shotgun (WGS) entry which is preliminary data.</text>
</comment>
<organism evidence="1 2">
    <name type="scientific">Cronartium quercuum f. sp. fusiforme G11</name>
    <dbReference type="NCBI Taxonomy" id="708437"/>
    <lineage>
        <taxon>Eukaryota</taxon>
        <taxon>Fungi</taxon>
        <taxon>Dikarya</taxon>
        <taxon>Basidiomycota</taxon>
        <taxon>Pucciniomycotina</taxon>
        <taxon>Pucciniomycetes</taxon>
        <taxon>Pucciniales</taxon>
        <taxon>Coleosporiaceae</taxon>
        <taxon>Cronartium</taxon>
    </lineage>
</organism>
<evidence type="ECO:0000313" key="1">
    <source>
        <dbReference type="EMBL" id="KAG0139310.1"/>
    </source>
</evidence>
<sequence length="152" mass="16990">MSNRATTYKAFNYTKPASLGEIAPIYRADKTLTMDKMEQAALLFAGTSIMHVSADLSEPRPTPMPLIPQEILHNARGELEDILQQLLRGKAKGSDAIPNKLIQLASNHIIEPLCHLLNACLRLTYFPLAWRMATTAIIRKFDKDDYSAANSY</sequence>
<proteinExistence type="predicted"/>
<dbReference type="AlphaFoldDB" id="A0A9P6N8I6"/>
<keyword evidence="2" id="KW-1185">Reference proteome</keyword>
<accession>A0A9P6N8I6</accession>
<dbReference type="OrthoDB" id="411871at2759"/>
<evidence type="ECO:0000313" key="2">
    <source>
        <dbReference type="Proteomes" id="UP000886653"/>
    </source>
</evidence>
<name>A0A9P6N8I6_9BASI</name>